<evidence type="ECO:0000313" key="2">
    <source>
        <dbReference type="Proteomes" id="UP000019109"/>
    </source>
</evidence>
<dbReference type="STRING" id="1294263.JCM21531_3232"/>
<dbReference type="AlphaFoldDB" id="W4VAA9"/>
<dbReference type="GO" id="GO:0004386">
    <property type="term" value="F:helicase activity"/>
    <property type="evidence" value="ECO:0007669"/>
    <property type="project" value="UniProtKB-KW"/>
</dbReference>
<keyword evidence="1" id="KW-0547">Nucleotide-binding</keyword>
<sequence>MPVLCLEGMRFISRDLYERKITVTERADGSLRVYLEASKEDSQTFAASLAEILAPIEDQRYAVQRYEEKMPEDNFERLNCMIGWGLNKSNPQLVCYHPLPSLFNHKDKALVFKKYWNRYVSPGDIVYLKGEEGKKVVENYGRVNFLGSKKQLSNIWM</sequence>
<keyword evidence="1" id="KW-0067">ATP-binding</keyword>
<comment type="caution">
    <text evidence="1">The sequence shown here is derived from an EMBL/GenBank/DDBJ whole genome shotgun (WGS) entry which is preliminary data.</text>
</comment>
<gene>
    <name evidence="1" type="ORF">JCM21531_3232</name>
</gene>
<dbReference type="Proteomes" id="UP000019109">
    <property type="component" value="Unassembled WGS sequence"/>
</dbReference>
<reference evidence="1" key="1">
    <citation type="journal article" date="2014" name="Genome Announc.">
        <title>Draft Genome Sequence of Clostridium straminisolvens Strain JCM 21531T, Isolated from a Cellulose-Degrading Bacterial Community.</title>
        <authorList>
            <person name="Yuki M."/>
            <person name="Oshima K."/>
            <person name="Suda W."/>
            <person name="Sakamoto M."/>
            <person name="Kitamura K."/>
            <person name="Iida T."/>
            <person name="Hattori M."/>
            <person name="Ohkuma M."/>
        </authorList>
    </citation>
    <scope>NUCLEOTIDE SEQUENCE [LARGE SCALE GENOMIC DNA]</scope>
    <source>
        <strain evidence="1">JCM 21531</strain>
    </source>
</reference>
<evidence type="ECO:0000313" key="1">
    <source>
        <dbReference type="EMBL" id="GAE89684.1"/>
    </source>
</evidence>
<dbReference type="RefSeq" id="WP_243467588.1">
    <property type="nucleotide sequence ID" value="NZ_BAVR01000043.1"/>
</dbReference>
<proteinExistence type="predicted"/>
<accession>W4VAA9</accession>
<keyword evidence="1" id="KW-0347">Helicase</keyword>
<protein>
    <submittedName>
        <fullName evidence="1">DEAD/DEAH box helicase</fullName>
    </submittedName>
</protein>
<dbReference type="EMBL" id="BAVR01000043">
    <property type="protein sequence ID" value="GAE89684.1"/>
    <property type="molecule type" value="Genomic_DNA"/>
</dbReference>
<keyword evidence="1" id="KW-0378">Hydrolase</keyword>
<keyword evidence="2" id="KW-1185">Reference proteome</keyword>
<name>W4VAA9_9FIRM</name>
<organism evidence="1 2">
    <name type="scientific">Acetivibrio straminisolvens JCM 21531</name>
    <dbReference type="NCBI Taxonomy" id="1294263"/>
    <lineage>
        <taxon>Bacteria</taxon>
        <taxon>Bacillati</taxon>
        <taxon>Bacillota</taxon>
        <taxon>Clostridia</taxon>
        <taxon>Eubacteriales</taxon>
        <taxon>Oscillospiraceae</taxon>
        <taxon>Acetivibrio</taxon>
    </lineage>
</organism>